<feature type="compositionally biased region" description="Pro residues" evidence="1">
    <location>
        <begin position="79"/>
        <end position="93"/>
    </location>
</feature>
<keyword evidence="3" id="KW-1185">Reference proteome</keyword>
<dbReference type="EMBL" id="JASCZI010000842">
    <property type="protein sequence ID" value="MED6113559.1"/>
    <property type="molecule type" value="Genomic_DNA"/>
</dbReference>
<gene>
    <name evidence="2" type="ORF">PIB30_071969</name>
</gene>
<organism evidence="2 3">
    <name type="scientific">Stylosanthes scabra</name>
    <dbReference type="NCBI Taxonomy" id="79078"/>
    <lineage>
        <taxon>Eukaryota</taxon>
        <taxon>Viridiplantae</taxon>
        <taxon>Streptophyta</taxon>
        <taxon>Embryophyta</taxon>
        <taxon>Tracheophyta</taxon>
        <taxon>Spermatophyta</taxon>
        <taxon>Magnoliopsida</taxon>
        <taxon>eudicotyledons</taxon>
        <taxon>Gunneridae</taxon>
        <taxon>Pentapetalae</taxon>
        <taxon>rosids</taxon>
        <taxon>fabids</taxon>
        <taxon>Fabales</taxon>
        <taxon>Fabaceae</taxon>
        <taxon>Papilionoideae</taxon>
        <taxon>50 kb inversion clade</taxon>
        <taxon>dalbergioids sensu lato</taxon>
        <taxon>Dalbergieae</taxon>
        <taxon>Pterocarpus clade</taxon>
        <taxon>Stylosanthes</taxon>
    </lineage>
</organism>
<feature type="compositionally biased region" description="Low complexity" evidence="1">
    <location>
        <begin position="47"/>
        <end position="78"/>
    </location>
</feature>
<comment type="caution">
    <text evidence="2">The sequence shown here is derived from an EMBL/GenBank/DDBJ whole genome shotgun (WGS) entry which is preliminary data.</text>
</comment>
<feature type="region of interest" description="Disordered" evidence="1">
    <location>
        <begin position="1"/>
        <end position="105"/>
    </location>
</feature>
<evidence type="ECO:0000313" key="3">
    <source>
        <dbReference type="Proteomes" id="UP001341840"/>
    </source>
</evidence>
<evidence type="ECO:0000313" key="2">
    <source>
        <dbReference type="EMBL" id="MED6113559.1"/>
    </source>
</evidence>
<protein>
    <submittedName>
        <fullName evidence="2">Uncharacterized protein</fullName>
    </submittedName>
</protein>
<dbReference type="Proteomes" id="UP001341840">
    <property type="component" value="Unassembled WGS sequence"/>
</dbReference>
<sequence length="138" mass="14137">MWPKVEGPSAVEAASDKATGSGANGHRSADLRGGRGRGRASGPPPQATASSQPPLTAPASSQPPLLASSQPIPAAAASQPPPIAPTFSQPPPLASSQPIPIAAQPRVRVFGVRRSGRLKLAVRRPQNQPPEQIDLTLD</sequence>
<reference evidence="2 3" key="1">
    <citation type="journal article" date="2023" name="Plants (Basel)">
        <title>Bridging the Gap: Combining Genomics and Transcriptomics Approaches to Understand Stylosanthes scabra, an Orphan Legume from the Brazilian Caatinga.</title>
        <authorList>
            <person name="Ferreira-Neto J.R.C."/>
            <person name="da Silva M.D."/>
            <person name="Binneck E."/>
            <person name="de Melo N.F."/>
            <person name="da Silva R.H."/>
            <person name="de Melo A.L.T.M."/>
            <person name="Pandolfi V."/>
            <person name="Bustamante F.O."/>
            <person name="Brasileiro-Vidal A.C."/>
            <person name="Benko-Iseppon A.M."/>
        </authorList>
    </citation>
    <scope>NUCLEOTIDE SEQUENCE [LARGE SCALE GENOMIC DNA]</scope>
    <source>
        <tissue evidence="2">Leaves</tissue>
    </source>
</reference>
<proteinExistence type="predicted"/>
<accession>A0ABU6QNI4</accession>
<evidence type="ECO:0000256" key="1">
    <source>
        <dbReference type="SAM" id="MobiDB-lite"/>
    </source>
</evidence>
<name>A0ABU6QNI4_9FABA</name>